<organism evidence="1 2">
    <name type="scientific">Clunio marinus</name>
    <dbReference type="NCBI Taxonomy" id="568069"/>
    <lineage>
        <taxon>Eukaryota</taxon>
        <taxon>Metazoa</taxon>
        <taxon>Ecdysozoa</taxon>
        <taxon>Arthropoda</taxon>
        <taxon>Hexapoda</taxon>
        <taxon>Insecta</taxon>
        <taxon>Pterygota</taxon>
        <taxon>Neoptera</taxon>
        <taxon>Endopterygota</taxon>
        <taxon>Diptera</taxon>
        <taxon>Nematocera</taxon>
        <taxon>Chironomoidea</taxon>
        <taxon>Chironomidae</taxon>
        <taxon>Clunio</taxon>
    </lineage>
</organism>
<evidence type="ECO:0000313" key="2">
    <source>
        <dbReference type="Proteomes" id="UP000183832"/>
    </source>
</evidence>
<dbReference type="InterPro" id="IPR032675">
    <property type="entry name" value="LRR_dom_sf"/>
</dbReference>
<dbReference type="Gene3D" id="3.80.10.10">
    <property type="entry name" value="Ribonuclease Inhibitor"/>
    <property type="match status" value="1"/>
</dbReference>
<sequence>MDENINPVVCLSSETFEMILNHLTGRELIRLTEVSPEWDTAIGASHILMNKIKVRITNAHQMSRIMDDFKSSVLMSPRLYQHLEVTKNSIPGGLICEILSRPNQCWRTLKAKCIRFESEFTDFMSLIESSIEELEIEEAVKCYSSMEWSLDALDAIDHNVAIIEQLRSLTLPKLKVFRTKRMYPQMLYEAFANCQNLNELKTTAGTIHISFIQRILVQNKHLEVLHISSYFFRTLFLTNFCADILKNLKSFAVYGPFKTDDVKMKTLQENFLSFLHSHKHSLETFSIESWIGADALNYLFNLPQLKCLTIKKDKLEETSDWTSLKLKPSKSIESLVIFDRSQTFNVMKTFLKATPNIKDLSLFLMNQEEMEYLSSNFPQLKSLKIRTLTASDFRDLNLFPNLEYCFVDTFFVNPYDEINNEHFIKKGTSRFVELFIKNFNYFL</sequence>
<dbReference type="AlphaFoldDB" id="A0A1J1HQI0"/>
<protein>
    <submittedName>
        <fullName evidence="1">CLUMA_CG004036, isoform A</fullName>
    </submittedName>
</protein>
<proteinExistence type="predicted"/>
<evidence type="ECO:0000313" key="1">
    <source>
        <dbReference type="EMBL" id="CRK90320.1"/>
    </source>
</evidence>
<name>A0A1J1HQI0_9DIPT</name>
<dbReference type="Proteomes" id="UP000183832">
    <property type="component" value="Unassembled WGS sequence"/>
</dbReference>
<dbReference type="EMBL" id="CVRI01000018">
    <property type="protein sequence ID" value="CRK90320.1"/>
    <property type="molecule type" value="Genomic_DNA"/>
</dbReference>
<reference evidence="1 2" key="1">
    <citation type="submission" date="2015-04" db="EMBL/GenBank/DDBJ databases">
        <authorList>
            <person name="Syromyatnikov M.Y."/>
            <person name="Popov V.N."/>
        </authorList>
    </citation>
    <scope>NUCLEOTIDE SEQUENCE [LARGE SCALE GENOMIC DNA]</scope>
</reference>
<dbReference type="SUPFAM" id="SSF52058">
    <property type="entry name" value="L domain-like"/>
    <property type="match status" value="1"/>
</dbReference>
<accession>A0A1J1HQI0</accession>
<gene>
    <name evidence="1" type="ORF">CLUMA_CG004036</name>
</gene>
<keyword evidence="2" id="KW-1185">Reference proteome</keyword>